<dbReference type="Proteomes" id="UP000006000">
    <property type="component" value="Unassembled WGS sequence"/>
</dbReference>
<reference evidence="1 2" key="1">
    <citation type="submission" date="2007-03" db="EMBL/GenBank/DDBJ databases">
        <authorList>
            <person name="Fulton L."/>
            <person name="Clifton S."/>
            <person name="Fulton B."/>
            <person name="Xu J."/>
            <person name="Minx P."/>
            <person name="Pepin K.H."/>
            <person name="Johnson M."/>
            <person name="Thiruvilangam P."/>
            <person name="Bhonagiri V."/>
            <person name="Nash W.E."/>
            <person name="Mardis E.R."/>
            <person name="Wilson R.K."/>
        </authorList>
    </citation>
    <scope>NUCLEOTIDE SEQUENCE [LARGE SCALE GENOMIC DNA]</scope>
    <source>
        <strain evidence="1 2">ATCC 27560</strain>
    </source>
</reference>
<name>A5Z625_9FIRM</name>
<dbReference type="EMBL" id="AAVL02000032">
    <property type="protein sequence ID" value="EDM51592.1"/>
    <property type="molecule type" value="Genomic_DNA"/>
</dbReference>
<organism evidence="1 2">
    <name type="scientific">Eubacterium ventriosum ATCC 27560</name>
    <dbReference type="NCBI Taxonomy" id="411463"/>
    <lineage>
        <taxon>Bacteria</taxon>
        <taxon>Bacillati</taxon>
        <taxon>Bacillota</taxon>
        <taxon>Clostridia</taxon>
        <taxon>Eubacteriales</taxon>
        <taxon>Eubacteriaceae</taxon>
        <taxon>Eubacterium</taxon>
    </lineage>
</organism>
<gene>
    <name evidence="1" type="ORF">EUBVEN_01157</name>
</gene>
<dbReference type="AlphaFoldDB" id="A5Z625"/>
<proteinExistence type="predicted"/>
<evidence type="ECO:0000313" key="2">
    <source>
        <dbReference type="Proteomes" id="UP000006000"/>
    </source>
</evidence>
<reference evidence="1 2" key="2">
    <citation type="submission" date="2007-04" db="EMBL/GenBank/DDBJ databases">
        <title>Draft genome sequence of Eubacterium ventriosum (ATCC 27560).</title>
        <authorList>
            <person name="Sudarsanam P."/>
            <person name="Ley R."/>
            <person name="Guruge J."/>
            <person name="Turnbaugh P.J."/>
            <person name="Mahowald M."/>
            <person name="Liep D."/>
            <person name="Gordon J."/>
        </authorList>
    </citation>
    <scope>NUCLEOTIDE SEQUENCE [LARGE SCALE GENOMIC DNA]</scope>
    <source>
        <strain evidence="1 2">ATCC 27560</strain>
    </source>
</reference>
<comment type="caution">
    <text evidence="1">The sequence shown here is derived from an EMBL/GenBank/DDBJ whole genome shotgun (WGS) entry which is preliminary data.</text>
</comment>
<accession>A5Z625</accession>
<protein>
    <submittedName>
        <fullName evidence="1">Uncharacterized protein</fullName>
    </submittedName>
</protein>
<evidence type="ECO:0000313" key="1">
    <source>
        <dbReference type="EMBL" id="EDM51592.1"/>
    </source>
</evidence>
<dbReference type="HOGENOM" id="CLU_3152993_0_0_9"/>
<sequence length="48" mass="4911">MVIPVWASSSTTCKTSLTISGSSAAVISSRSKISGFISKALTIATLCF</sequence>